<dbReference type="Proteomes" id="UP000029738">
    <property type="component" value="Unassembled WGS sequence"/>
</dbReference>
<dbReference type="EMBL" id="JHEG02000059">
    <property type="protein sequence ID" value="KIE07804.1"/>
    <property type="molecule type" value="Genomic_DNA"/>
</dbReference>
<accession>A0A0C1QQL8</accession>
<dbReference type="RefSeq" id="WP_038082387.1">
    <property type="nucleotide sequence ID" value="NZ_JHEG04000001.1"/>
</dbReference>
<comment type="caution">
    <text evidence="2">The sequence shown here is derived from an EMBL/GenBank/DDBJ whole genome shotgun (WGS) entry which is preliminary data.</text>
</comment>
<protein>
    <submittedName>
        <fullName evidence="2">Uncharacterized protein</fullName>
    </submittedName>
</protein>
<evidence type="ECO:0000313" key="3">
    <source>
        <dbReference type="Proteomes" id="UP000029738"/>
    </source>
</evidence>
<keyword evidence="3" id="KW-1185">Reference proteome</keyword>
<sequence>MRAQEVMGSVDDKGFLCLDEPLTVQKHSRVKVIVLFVEDQVEDDESKESILESLRISLQEAKAGKTRPVSELWDDIDAE</sequence>
<evidence type="ECO:0000313" key="1">
    <source>
        <dbReference type="EMBL" id="KAF3888674.1"/>
    </source>
</evidence>
<dbReference type="AlphaFoldDB" id="A0A0C1QQL8"/>
<proteinExistence type="predicted"/>
<dbReference type="EMBL" id="JHEG04000001">
    <property type="protein sequence ID" value="KAF3888674.1"/>
    <property type="molecule type" value="Genomic_DNA"/>
</dbReference>
<reference evidence="2" key="1">
    <citation type="journal article" date="2015" name="Genome Announc.">
        <title>Draft Genome Sequence of Tolypothrix boutellei Strain VB521301.</title>
        <authorList>
            <person name="Chandrababunaidu M.M."/>
            <person name="Singh D."/>
            <person name="Sen D."/>
            <person name="Bhan S."/>
            <person name="Das S."/>
            <person name="Gupta A."/>
            <person name="Adhikary S.P."/>
            <person name="Tripathy S."/>
        </authorList>
    </citation>
    <scope>NUCLEOTIDE SEQUENCE</scope>
    <source>
        <strain evidence="2">VB521301</strain>
    </source>
</reference>
<gene>
    <name evidence="2" type="ORF">DA73_0243220</name>
    <name evidence="1" type="ORF">DA73_0400026725</name>
</gene>
<reference evidence="1" key="2">
    <citation type="submission" date="2019-11" db="EMBL/GenBank/DDBJ databases">
        <title>Improved Assembly of Tolypothrix boutellei genome.</title>
        <authorList>
            <person name="Sarangi A.N."/>
            <person name="Mukherjee M."/>
            <person name="Ghosh S."/>
            <person name="Singh D."/>
            <person name="Das A."/>
            <person name="Kant S."/>
            <person name="Prusty A."/>
            <person name="Tripathy S."/>
        </authorList>
    </citation>
    <scope>NUCLEOTIDE SEQUENCE</scope>
    <source>
        <strain evidence="1">VB521301</strain>
    </source>
</reference>
<name>A0A0C1QQL8_9CYAN</name>
<organism evidence="2">
    <name type="scientific">Tolypothrix bouteillei VB521301</name>
    <dbReference type="NCBI Taxonomy" id="1479485"/>
    <lineage>
        <taxon>Bacteria</taxon>
        <taxon>Bacillati</taxon>
        <taxon>Cyanobacteriota</taxon>
        <taxon>Cyanophyceae</taxon>
        <taxon>Nostocales</taxon>
        <taxon>Tolypothrichaceae</taxon>
        <taxon>Tolypothrix</taxon>
    </lineage>
</organism>
<evidence type="ECO:0000313" key="2">
    <source>
        <dbReference type="EMBL" id="KIE07804.1"/>
    </source>
</evidence>
<dbReference type="OrthoDB" id="573320at2"/>
<dbReference type="STRING" id="1479485.DA73_0243220"/>